<dbReference type="Gene3D" id="1.25.10.10">
    <property type="entry name" value="Leucine-rich Repeat Variant"/>
    <property type="match status" value="2"/>
</dbReference>
<feature type="compositionally biased region" description="Polar residues" evidence="1">
    <location>
        <begin position="1260"/>
        <end position="1269"/>
    </location>
</feature>
<evidence type="ECO:0000259" key="2">
    <source>
        <dbReference type="Pfam" id="PF13251"/>
    </source>
</evidence>
<comment type="caution">
    <text evidence="3">The sequence shown here is derived from an EMBL/GenBank/DDBJ whole genome shotgun (WGS) entry which is preliminary data.</text>
</comment>
<dbReference type="Pfam" id="PF13251">
    <property type="entry name" value="DUF4042"/>
    <property type="match status" value="1"/>
</dbReference>
<feature type="domain" description="DUF4042" evidence="2">
    <location>
        <begin position="350"/>
        <end position="528"/>
    </location>
</feature>
<dbReference type="PANTHER" id="PTHR13366:SF0">
    <property type="entry name" value="HEAT REPEAT-CONTAINING PROTEIN 6"/>
    <property type="match status" value="1"/>
</dbReference>
<feature type="region of interest" description="Disordered" evidence="1">
    <location>
        <begin position="295"/>
        <end position="319"/>
    </location>
</feature>
<proteinExistence type="predicted"/>
<dbReference type="InterPro" id="IPR025283">
    <property type="entry name" value="DUF4042"/>
</dbReference>
<evidence type="ECO:0000313" key="3">
    <source>
        <dbReference type="EMBL" id="CAG8458786.1"/>
    </source>
</evidence>
<name>A0A9N8YYP1_9GLOM</name>
<protein>
    <submittedName>
        <fullName evidence="3">11989_t:CDS:1</fullName>
    </submittedName>
</protein>
<evidence type="ECO:0000256" key="1">
    <source>
        <dbReference type="SAM" id="MobiDB-lite"/>
    </source>
</evidence>
<organism evidence="3 4">
    <name type="scientific">Dentiscutata erythropus</name>
    <dbReference type="NCBI Taxonomy" id="1348616"/>
    <lineage>
        <taxon>Eukaryota</taxon>
        <taxon>Fungi</taxon>
        <taxon>Fungi incertae sedis</taxon>
        <taxon>Mucoromycota</taxon>
        <taxon>Glomeromycotina</taxon>
        <taxon>Glomeromycetes</taxon>
        <taxon>Diversisporales</taxon>
        <taxon>Gigasporaceae</taxon>
        <taxon>Dentiscutata</taxon>
    </lineage>
</organism>
<dbReference type="InterPro" id="IPR052107">
    <property type="entry name" value="HEAT6"/>
</dbReference>
<keyword evidence="4" id="KW-1185">Reference proteome</keyword>
<accession>A0A9N8YYP1</accession>
<gene>
    <name evidence="3" type="ORF">DERYTH_LOCUS903</name>
</gene>
<feature type="region of interest" description="Disordered" evidence="1">
    <location>
        <begin position="1250"/>
        <end position="1270"/>
    </location>
</feature>
<dbReference type="EMBL" id="CAJVPY010000221">
    <property type="protein sequence ID" value="CAG8458786.1"/>
    <property type="molecule type" value="Genomic_DNA"/>
</dbReference>
<dbReference type="PANTHER" id="PTHR13366">
    <property type="entry name" value="MALARIA ANTIGEN-RELATED"/>
    <property type="match status" value="1"/>
</dbReference>
<dbReference type="InterPro" id="IPR011989">
    <property type="entry name" value="ARM-like"/>
</dbReference>
<dbReference type="SUPFAM" id="SSF48371">
    <property type="entry name" value="ARM repeat"/>
    <property type="match status" value="2"/>
</dbReference>
<sequence>MTLTTENITTVSANNPIANSFSSFDDISRKVLRANYPASTFRKPFTSNGGNATSNSDSNSYDIEQILEVLISTNLNPSNTFEHDLLELLVSGCNTINITDEHVTSKFSRIIFTFCSRHMVRLNDSEAKQPPLDTLLNFLIGSYSKATQVSYIVDILRALSQVLYENGANCQNLHQQILQTLLPVARFDYPNLEIRRMAINGLGNLCFRSGAKLQGEYRSIYEVLLSNLTTLEPNLDDAAFLKVISSTLRALQFIMNEDKTIVTETFNETIEAIKRYIFFNADELKKFSLNTDRTRANSVSMRNNEPPSPRSPTYSRHNRTKSLGRSWLSSYSELSDGEHVQTRRRNEDSRIRSNAVGCLQSVARAAPKLLYPHWNHFLPDTHASMSSIPSLFTLIQYEAMPAVRISACSVITTMIDGSKQYLAAADDREIKSSFTSLSAKLGAIVRELHAGLLQTLAKENHGAILIQLLKCCNTLINNTAYERLSGGYLSRLYYAIVRFLTHEDNNVRIVTMTLISNIVECKSCVEEVGNLIQAAVINEIVSNGTTSNPTQTFEITNLLAFLIKLIGNNSQPASIRIEAWGVLCACTRTHFVVISPLWEQLNTLIKTDLKCEDVNIRTASMMFLVEYARELAAACGSRQNDAEDGNDEAQQYKNLDLTKASEWWATALVQHVQMATNDKCHAVRAHACDFLSYIPTNIFSSFPRNFCIKILLNFSKDESPNVRAAACRGLGVYILFPSLQQDTKFASDMALTVIQQINPSNVSQGVTPRNANLNEFLINVLWAKIVKAGLSASNDNDKVRWNACYATSNMLRNPNFPIGQKTNNWSVQLYDALIKAVQTSKNFKVRINASLALATPSTRDKYGDITTFIKILQAVVTSLENIDNLAGTGFSEVKYQEQLKNQRSMPANLGHRTNLLNEEEQANSNTSMQIPTIEENDHHILDLLLNESFSEVELGLDQPLVPTKYTSEEKNSSSNNNDIENIDQSKEIIDDLQGLEESLVSNEKEEINNVLISQDVIESLTSVKHVALIALDSLLRQILADHNSHIMSSEIRSTYTRTDALRQRSFSFSHSPSQNVNPELKNLPREERNIWMRSQLLADIAHNATKLSNNNEMMQTDSRQQYSPDVATLDIIRRQLNSSNSVILSDDYSLACTLAALLGYLYRILELCDSKHPDSNFESELPNTVQTSEEILQPTSGEDIYSTLHKEVTTLQNRRASLNFYNNVKDQRLSTWNEIDRLMEIVAGLCRERSNNDPPPEYSHNLTEGNNETVIDPPKYPSVVGNLNLKKDNEKTKLDLDNVISAIDRVYCVAPQLNNQRVELSPRQKKRLTAATLSSVIQKLSRGRLEEQRADSSSITKYQTLNRLVDQINKAAERSFVDQRVELSPRQIRQHEVAKLNGIIERLGKNRMTNQLLIQDLTRLTNELTKTSSNNIYTSQRYKLSPAKERDMFMNSIFKKVEKMQSYRMDDQDAESPKERAWKEIENLLSKQQYSPSMNYQRATLNPKRTSFN</sequence>
<dbReference type="Proteomes" id="UP000789405">
    <property type="component" value="Unassembled WGS sequence"/>
</dbReference>
<dbReference type="InterPro" id="IPR016024">
    <property type="entry name" value="ARM-type_fold"/>
</dbReference>
<dbReference type="OrthoDB" id="422637at2759"/>
<reference evidence="3" key="1">
    <citation type="submission" date="2021-06" db="EMBL/GenBank/DDBJ databases">
        <authorList>
            <person name="Kallberg Y."/>
            <person name="Tangrot J."/>
            <person name="Rosling A."/>
        </authorList>
    </citation>
    <scope>NUCLEOTIDE SEQUENCE</scope>
    <source>
        <strain evidence="3">MA453B</strain>
    </source>
</reference>
<evidence type="ECO:0000313" key="4">
    <source>
        <dbReference type="Proteomes" id="UP000789405"/>
    </source>
</evidence>
<feature type="compositionally biased region" description="Polar residues" evidence="1">
    <location>
        <begin position="295"/>
        <end position="315"/>
    </location>
</feature>